<dbReference type="InParanoid" id="A0A212FED3"/>
<dbReference type="Proteomes" id="UP000007151">
    <property type="component" value="Unassembled WGS sequence"/>
</dbReference>
<accession>A0A212FED3</accession>
<dbReference type="AlphaFoldDB" id="A0A212FED3"/>
<comment type="caution">
    <text evidence="1">The sequence shown here is derived from an EMBL/GenBank/DDBJ whole genome shotgun (WGS) entry which is preliminary data.</text>
</comment>
<protein>
    <submittedName>
        <fullName evidence="1">Uncharacterized protein</fullName>
    </submittedName>
</protein>
<dbReference type="EMBL" id="AGBW02008952">
    <property type="protein sequence ID" value="OWR52094.1"/>
    <property type="molecule type" value="Genomic_DNA"/>
</dbReference>
<dbReference type="KEGG" id="dpl:KGM_209404"/>
<name>A0A212FED3_DANPL</name>
<sequence>MADKLPLLPDKDAVCADVKSVLQEVFRDSNYLPKVVEDNSDWVEKLSEDNKVLNNQELKLRDEHAKRLSKEPLTNIYRLHSPRILQNDHHSKWKKLVGLIGRKDLKPTLKQDASG</sequence>
<organism evidence="1 2">
    <name type="scientific">Danaus plexippus plexippus</name>
    <dbReference type="NCBI Taxonomy" id="278856"/>
    <lineage>
        <taxon>Eukaryota</taxon>
        <taxon>Metazoa</taxon>
        <taxon>Ecdysozoa</taxon>
        <taxon>Arthropoda</taxon>
        <taxon>Hexapoda</taxon>
        <taxon>Insecta</taxon>
        <taxon>Pterygota</taxon>
        <taxon>Neoptera</taxon>
        <taxon>Endopterygota</taxon>
        <taxon>Lepidoptera</taxon>
        <taxon>Glossata</taxon>
        <taxon>Ditrysia</taxon>
        <taxon>Papilionoidea</taxon>
        <taxon>Nymphalidae</taxon>
        <taxon>Danainae</taxon>
        <taxon>Danaini</taxon>
        <taxon>Danaina</taxon>
        <taxon>Danaus</taxon>
        <taxon>Danaus</taxon>
    </lineage>
</organism>
<gene>
    <name evidence="1" type="ORF">KGM_209404</name>
</gene>
<keyword evidence="2" id="KW-1185">Reference proteome</keyword>
<reference evidence="1 2" key="1">
    <citation type="journal article" date="2011" name="Cell">
        <title>The monarch butterfly genome yields insights into long-distance migration.</title>
        <authorList>
            <person name="Zhan S."/>
            <person name="Merlin C."/>
            <person name="Boore J.L."/>
            <person name="Reppert S.M."/>
        </authorList>
    </citation>
    <scope>NUCLEOTIDE SEQUENCE [LARGE SCALE GENOMIC DNA]</scope>
    <source>
        <strain evidence="1">F-2</strain>
    </source>
</reference>
<evidence type="ECO:0000313" key="2">
    <source>
        <dbReference type="Proteomes" id="UP000007151"/>
    </source>
</evidence>
<proteinExistence type="predicted"/>
<dbReference type="eggNOG" id="ENOG502TCQN">
    <property type="taxonomic scope" value="Eukaryota"/>
</dbReference>
<evidence type="ECO:0000313" key="1">
    <source>
        <dbReference type="EMBL" id="OWR52094.1"/>
    </source>
</evidence>